<dbReference type="EMBL" id="FCOC02000025">
    <property type="protein sequence ID" value="SAL51288.1"/>
    <property type="molecule type" value="Genomic_DNA"/>
</dbReference>
<dbReference type="AlphaFoldDB" id="A0A158I3W7"/>
<protein>
    <submittedName>
        <fullName evidence="1">Uncharacterized protein</fullName>
    </submittedName>
</protein>
<accession>A0A158I3W7</accession>
<evidence type="ECO:0000313" key="1">
    <source>
        <dbReference type="EMBL" id="SAL51288.1"/>
    </source>
</evidence>
<sequence length="51" mass="5799">MRRALFTVVEALVSNALSQRGKDVRYNVAPRGGKQRDHRRGFWLGVSGQTR</sequence>
<dbReference type="Proteomes" id="UP000054893">
    <property type="component" value="Unassembled WGS sequence"/>
</dbReference>
<proteinExistence type="predicted"/>
<reference evidence="1 2" key="1">
    <citation type="submission" date="2016-01" db="EMBL/GenBank/DDBJ databases">
        <authorList>
            <person name="Oliw E.H."/>
        </authorList>
    </citation>
    <scope>NUCLEOTIDE SEQUENCE [LARGE SCALE GENOMIC DNA]</scope>
    <source>
        <strain evidence="1">LMG 22029</strain>
    </source>
</reference>
<evidence type="ECO:0000313" key="2">
    <source>
        <dbReference type="Proteomes" id="UP000054893"/>
    </source>
</evidence>
<name>A0A158I3W7_CABSO</name>
<gene>
    <name evidence="1" type="ORF">AWB64_05471</name>
</gene>
<organism evidence="1 2">
    <name type="scientific">Caballeronia sordidicola</name>
    <name type="common">Burkholderia sordidicola</name>
    <dbReference type="NCBI Taxonomy" id="196367"/>
    <lineage>
        <taxon>Bacteria</taxon>
        <taxon>Pseudomonadati</taxon>
        <taxon>Pseudomonadota</taxon>
        <taxon>Betaproteobacteria</taxon>
        <taxon>Burkholderiales</taxon>
        <taxon>Burkholderiaceae</taxon>
        <taxon>Caballeronia</taxon>
    </lineage>
</organism>